<protein>
    <recommendedName>
        <fullName evidence="3">4-hydroxybenzoyl-CoA thioesterase</fullName>
    </recommendedName>
</protein>
<dbReference type="Proteomes" id="UP000646833">
    <property type="component" value="Unassembled WGS sequence"/>
</dbReference>
<dbReference type="EMBL" id="BMCI01000006">
    <property type="protein sequence ID" value="GGC66548.1"/>
    <property type="molecule type" value="Genomic_DNA"/>
</dbReference>
<sequence>MTGFTRTWTVRFSDTDPFGIAHYPRIVDTLHESSDMFMEEVGFPLWEISLEYDFGLPLVEIDFEFERPMEAGDKIEITITPTLGTRSLRFDYVARNQDGEVTFTGHETRVCASTDDVSSRDLPAELREAIEPYTEG</sequence>
<dbReference type="AlphaFoldDB" id="A0A830E0Y2"/>
<dbReference type="CDD" id="cd00586">
    <property type="entry name" value="4HBT"/>
    <property type="match status" value="1"/>
</dbReference>
<name>A0A830E0Y2_9EURY</name>
<reference evidence="1" key="2">
    <citation type="submission" date="2020-09" db="EMBL/GenBank/DDBJ databases">
        <authorList>
            <person name="Sun Q."/>
            <person name="Sedlacek I."/>
        </authorList>
    </citation>
    <scope>NUCLEOTIDE SEQUENCE</scope>
    <source>
        <strain evidence="1">CCM 7217</strain>
    </source>
</reference>
<accession>A0A830E0Y2</accession>
<dbReference type="RefSeq" id="WP_007276360.1">
    <property type="nucleotide sequence ID" value="NZ_BMCI01000006.1"/>
</dbReference>
<organism evidence="1 2">
    <name type="scientific">Haloferax sulfurifontis</name>
    <dbReference type="NCBI Taxonomy" id="255616"/>
    <lineage>
        <taxon>Archaea</taxon>
        <taxon>Methanobacteriati</taxon>
        <taxon>Methanobacteriota</taxon>
        <taxon>Stenosarchaea group</taxon>
        <taxon>Halobacteria</taxon>
        <taxon>Halobacteriales</taxon>
        <taxon>Haloferacaceae</taxon>
        <taxon>Haloferax</taxon>
    </lineage>
</organism>
<evidence type="ECO:0008006" key="3">
    <source>
        <dbReference type="Google" id="ProtNLM"/>
    </source>
</evidence>
<dbReference type="InterPro" id="IPR029069">
    <property type="entry name" value="HotDog_dom_sf"/>
</dbReference>
<evidence type="ECO:0000313" key="1">
    <source>
        <dbReference type="EMBL" id="GGC66548.1"/>
    </source>
</evidence>
<reference evidence="1" key="1">
    <citation type="journal article" date="2014" name="Int. J. Syst. Evol. Microbiol.">
        <title>Complete genome sequence of Corynebacterium casei LMG S-19264T (=DSM 44701T), isolated from a smear-ripened cheese.</title>
        <authorList>
            <consortium name="US DOE Joint Genome Institute (JGI-PGF)"/>
            <person name="Walter F."/>
            <person name="Albersmeier A."/>
            <person name="Kalinowski J."/>
            <person name="Ruckert C."/>
        </authorList>
    </citation>
    <scope>NUCLEOTIDE SEQUENCE</scope>
    <source>
        <strain evidence="1">CCM 7217</strain>
    </source>
</reference>
<proteinExistence type="predicted"/>
<dbReference type="SUPFAM" id="SSF54637">
    <property type="entry name" value="Thioesterase/thiol ester dehydrase-isomerase"/>
    <property type="match status" value="1"/>
</dbReference>
<comment type="caution">
    <text evidence="1">The sequence shown here is derived from an EMBL/GenBank/DDBJ whole genome shotgun (WGS) entry which is preliminary data.</text>
</comment>
<gene>
    <name evidence="1" type="ORF">GCM10007209_30830</name>
</gene>
<dbReference type="Gene3D" id="3.10.129.10">
    <property type="entry name" value="Hotdog Thioesterase"/>
    <property type="match status" value="1"/>
</dbReference>
<evidence type="ECO:0000313" key="2">
    <source>
        <dbReference type="Proteomes" id="UP000646833"/>
    </source>
</evidence>
<dbReference type="Pfam" id="PF13279">
    <property type="entry name" value="4HBT_2"/>
    <property type="match status" value="1"/>
</dbReference>